<feature type="compositionally biased region" description="Polar residues" evidence="1">
    <location>
        <begin position="158"/>
        <end position="178"/>
    </location>
</feature>
<feature type="compositionally biased region" description="Low complexity" evidence="1">
    <location>
        <begin position="109"/>
        <end position="126"/>
    </location>
</feature>
<keyword evidence="5" id="KW-1185">Reference proteome</keyword>
<evidence type="ECO:0000256" key="2">
    <source>
        <dbReference type="SAM" id="Phobius"/>
    </source>
</evidence>
<dbReference type="EMBL" id="BLLK01000069">
    <property type="protein sequence ID" value="GFH60837.1"/>
    <property type="molecule type" value="Genomic_DNA"/>
</dbReference>
<dbReference type="Proteomes" id="UP001054902">
    <property type="component" value="Unassembled WGS sequence"/>
</dbReference>
<proteinExistence type="predicted"/>
<feature type="region of interest" description="Disordered" evidence="1">
    <location>
        <begin position="107"/>
        <end position="178"/>
    </location>
</feature>
<feature type="compositionally biased region" description="Low complexity" evidence="1">
    <location>
        <begin position="229"/>
        <end position="249"/>
    </location>
</feature>
<evidence type="ECO:0000256" key="1">
    <source>
        <dbReference type="SAM" id="MobiDB-lite"/>
    </source>
</evidence>
<keyword evidence="3" id="KW-0732">Signal</keyword>
<feature type="signal peptide" evidence="3">
    <location>
        <begin position="1"/>
        <end position="21"/>
    </location>
</feature>
<evidence type="ECO:0000256" key="3">
    <source>
        <dbReference type="SAM" id="SignalP"/>
    </source>
</evidence>
<dbReference type="AlphaFoldDB" id="A0AAD3DAB0"/>
<feature type="compositionally biased region" description="Basic and acidic residues" evidence="1">
    <location>
        <begin position="215"/>
        <end position="227"/>
    </location>
</feature>
<name>A0AAD3DAB0_9STRA</name>
<feature type="chain" id="PRO_5041936565" evidence="3">
    <location>
        <begin position="22"/>
        <end position="479"/>
    </location>
</feature>
<feature type="transmembrane region" description="Helical" evidence="2">
    <location>
        <begin position="448"/>
        <end position="470"/>
    </location>
</feature>
<feature type="region of interest" description="Disordered" evidence="1">
    <location>
        <begin position="201"/>
        <end position="293"/>
    </location>
</feature>
<reference evidence="4 5" key="1">
    <citation type="journal article" date="2021" name="Sci. Rep.">
        <title>The genome of the diatom Chaetoceros tenuissimus carries an ancient integrated fragment of an extant virus.</title>
        <authorList>
            <person name="Hongo Y."/>
            <person name="Kimura K."/>
            <person name="Takaki Y."/>
            <person name="Yoshida Y."/>
            <person name="Baba S."/>
            <person name="Kobayashi G."/>
            <person name="Nagasaki K."/>
            <person name="Hano T."/>
            <person name="Tomaru Y."/>
        </authorList>
    </citation>
    <scope>NUCLEOTIDE SEQUENCE [LARGE SCALE GENOMIC DNA]</scope>
    <source>
        <strain evidence="4 5">NIES-3715</strain>
    </source>
</reference>
<comment type="caution">
    <text evidence="4">The sequence shown here is derived from an EMBL/GenBank/DDBJ whole genome shotgun (WGS) entry which is preliminary data.</text>
</comment>
<feature type="compositionally biased region" description="Polar residues" evidence="1">
    <location>
        <begin position="130"/>
        <end position="147"/>
    </location>
</feature>
<evidence type="ECO:0000313" key="4">
    <source>
        <dbReference type="EMBL" id="GFH60837.1"/>
    </source>
</evidence>
<keyword evidence="2" id="KW-1133">Transmembrane helix</keyword>
<keyword evidence="2" id="KW-0472">Membrane</keyword>
<feature type="compositionally biased region" description="Low complexity" evidence="1">
    <location>
        <begin position="203"/>
        <end position="214"/>
    </location>
</feature>
<feature type="compositionally biased region" description="Low complexity" evidence="1">
    <location>
        <begin position="262"/>
        <end position="272"/>
    </location>
</feature>
<accession>A0AAD3DAB0</accession>
<gene>
    <name evidence="4" type="ORF">CTEN210_17313</name>
</gene>
<sequence length="479" mass="52978">MAKSSHFSCVIVLTSLTTSVAVNGENAAFTSINFSSSMGKICKTKSSSSQLYSFNPKRQNDVSRMTIEQLQRAAQSAGYDVLGMDRDALEMIVRGFDGFGAYSQETNMQDYGSQSPSYGQSSSNYGDNMRSYTPSSSSVQFPNSVASGNVDPFRKYRQNANPNENMESRSVPNPNNGNRVFVNPTSGNKVFVNPNSGNRVAMNSNNNRGVVNPNIRDRGGDIIRQEPKNTINSSYSSSNYQSAMTSSNSNGAMSSARRIISPPTNRQQTQFNPPNPPVNPIVDQKRDEGLSSQAERKLVEDEIIDELQTQARSQRRKDIRAISNRAGKKYWFSGDTRKAGLIGFFTGPFAVSPIAYLHAFKFPGDELIVNAASQYQFDTLANGFSAAAFAILYRYFIQDDKDDYLTNGVVVAAAMIRSMCNIQVPYYCDNLICGEPLIFMDWGMLQQFLFNTVESMALFGAVAVTLEWFVDKGILRTPR</sequence>
<feature type="compositionally biased region" description="Basic and acidic residues" evidence="1">
    <location>
        <begin position="283"/>
        <end position="293"/>
    </location>
</feature>
<keyword evidence="2" id="KW-0812">Transmembrane</keyword>
<organism evidence="4 5">
    <name type="scientific">Chaetoceros tenuissimus</name>
    <dbReference type="NCBI Taxonomy" id="426638"/>
    <lineage>
        <taxon>Eukaryota</taxon>
        <taxon>Sar</taxon>
        <taxon>Stramenopiles</taxon>
        <taxon>Ochrophyta</taxon>
        <taxon>Bacillariophyta</taxon>
        <taxon>Coscinodiscophyceae</taxon>
        <taxon>Chaetocerotophycidae</taxon>
        <taxon>Chaetocerotales</taxon>
        <taxon>Chaetocerotaceae</taxon>
        <taxon>Chaetoceros</taxon>
    </lineage>
</organism>
<protein>
    <submittedName>
        <fullName evidence="4">Uncharacterized protein</fullName>
    </submittedName>
</protein>
<evidence type="ECO:0000313" key="5">
    <source>
        <dbReference type="Proteomes" id="UP001054902"/>
    </source>
</evidence>